<dbReference type="AlphaFoldDB" id="A0A3M0ABS3"/>
<dbReference type="GO" id="GO:0000976">
    <property type="term" value="F:transcription cis-regulatory region binding"/>
    <property type="evidence" value="ECO:0007669"/>
    <property type="project" value="TreeGrafter"/>
</dbReference>
<dbReference type="SMART" id="SM00342">
    <property type="entry name" value="HTH_ARAC"/>
    <property type="match status" value="1"/>
</dbReference>
<dbReference type="PANTHER" id="PTHR47894">
    <property type="entry name" value="HTH-TYPE TRANSCRIPTIONAL REGULATOR GADX"/>
    <property type="match status" value="1"/>
</dbReference>
<dbReference type="Pfam" id="PF12833">
    <property type="entry name" value="HTH_18"/>
    <property type="match status" value="1"/>
</dbReference>
<dbReference type="OrthoDB" id="6194859at2"/>
<protein>
    <submittedName>
        <fullName evidence="5">AraC family transcriptional regulator</fullName>
    </submittedName>
</protein>
<dbReference type="EMBL" id="REFJ01000001">
    <property type="protein sequence ID" value="RMA82350.1"/>
    <property type="molecule type" value="Genomic_DNA"/>
</dbReference>
<sequence length="345" mass="39017">MKLASQTTTIGTWALAIKRTLDARGVNGDKLLREAGIDVSVCGDPNTRLPSPKLNKLWDLAERATGDPRFGLSVPMFVHATTLHAMTMANFAATSLYDAFSRSARFSRIITTTMQFALNKQDGVYQIEYLLTEPNSLSHHGVEASMLLCVRMAREIDLNPENKPIAVHLKRREDNDRDFFEQAFGCPVHFESERWFIEMDAAQVEAPLPTANPEILQSCERIMAEYLARMDKADISHRVYQLILELLVAGEPSQERVADALHMSTRSLHRKLTAAGTNFKSLLDNTRRELAMQYIRQSNLSIADITYNLGFYDASSFSRAFKRWTGMSPAKYRRDIALNSPIEHE</sequence>
<evidence type="ECO:0000313" key="5">
    <source>
        <dbReference type="EMBL" id="RMA82350.1"/>
    </source>
</evidence>
<dbReference type="PRINTS" id="PR00032">
    <property type="entry name" value="HTHARAC"/>
</dbReference>
<keyword evidence="1" id="KW-0805">Transcription regulation</keyword>
<keyword evidence="3" id="KW-0804">Transcription</keyword>
<evidence type="ECO:0000256" key="1">
    <source>
        <dbReference type="ARBA" id="ARBA00023015"/>
    </source>
</evidence>
<comment type="caution">
    <text evidence="5">The sequence shown here is derived from an EMBL/GenBank/DDBJ whole genome shotgun (WGS) entry which is preliminary data.</text>
</comment>
<dbReference type="Proteomes" id="UP000267187">
    <property type="component" value="Unassembled WGS sequence"/>
</dbReference>
<dbReference type="PANTHER" id="PTHR47894:SF1">
    <property type="entry name" value="HTH-TYPE TRANSCRIPTIONAL REGULATOR VQSM"/>
    <property type="match status" value="1"/>
</dbReference>
<evidence type="ECO:0000313" key="6">
    <source>
        <dbReference type="Proteomes" id="UP000267187"/>
    </source>
</evidence>
<dbReference type="InterPro" id="IPR009057">
    <property type="entry name" value="Homeodomain-like_sf"/>
</dbReference>
<dbReference type="GO" id="GO:0005829">
    <property type="term" value="C:cytosol"/>
    <property type="evidence" value="ECO:0007669"/>
    <property type="project" value="TreeGrafter"/>
</dbReference>
<dbReference type="InterPro" id="IPR032687">
    <property type="entry name" value="AraC-type_N"/>
</dbReference>
<evidence type="ECO:0000256" key="2">
    <source>
        <dbReference type="ARBA" id="ARBA00023125"/>
    </source>
</evidence>
<dbReference type="PROSITE" id="PS01124">
    <property type="entry name" value="HTH_ARAC_FAMILY_2"/>
    <property type="match status" value="1"/>
</dbReference>
<dbReference type="GO" id="GO:0003700">
    <property type="term" value="F:DNA-binding transcription factor activity"/>
    <property type="evidence" value="ECO:0007669"/>
    <property type="project" value="InterPro"/>
</dbReference>
<proteinExistence type="predicted"/>
<name>A0A3M0ABS3_9GAMM</name>
<feature type="domain" description="HTH araC/xylS-type" evidence="4">
    <location>
        <begin position="237"/>
        <end position="335"/>
    </location>
</feature>
<dbReference type="InterPro" id="IPR020449">
    <property type="entry name" value="Tscrpt_reg_AraC-type_HTH"/>
</dbReference>
<keyword evidence="6" id="KW-1185">Reference proteome</keyword>
<dbReference type="SUPFAM" id="SSF46689">
    <property type="entry name" value="Homeodomain-like"/>
    <property type="match status" value="1"/>
</dbReference>
<dbReference type="Pfam" id="PF12625">
    <property type="entry name" value="Arabinose_bd"/>
    <property type="match status" value="1"/>
</dbReference>
<gene>
    <name evidence="5" type="ORF">DFR27_0299</name>
</gene>
<dbReference type="Gene3D" id="1.10.10.60">
    <property type="entry name" value="Homeodomain-like"/>
    <property type="match status" value="1"/>
</dbReference>
<organism evidence="5 6">
    <name type="scientific">Umboniibacter marinipuniceus</name>
    <dbReference type="NCBI Taxonomy" id="569599"/>
    <lineage>
        <taxon>Bacteria</taxon>
        <taxon>Pseudomonadati</taxon>
        <taxon>Pseudomonadota</taxon>
        <taxon>Gammaproteobacteria</taxon>
        <taxon>Cellvibrionales</taxon>
        <taxon>Cellvibrionaceae</taxon>
        <taxon>Umboniibacter</taxon>
    </lineage>
</organism>
<accession>A0A3M0ABS3</accession>
<evidence type="ECO:0000259" key="4">
    <source>
        <dbReference type="PROSITE" id="PS01124"/>
    </source>
</evidence>
<reference evidence="5 6" key="1">
    <citation type="submission" date="2018-10" db="EMBL/GenBank/DDBJ databases">
        <title>Genomic Encyclopedia of Type Strains, Phase IV (KMG-IV): sequencing the most valuable type-strain genomes for metagenomic binning, comparative biology and taxonomic classification.</title>
        <authorList>
            <person name="Goeker M."/>
        </authorList>
    </citation>
    <scope>NUCLEOTIDE SEQUENCE [LARGE SCALE GENOMIC DNA]</scope>
    <source>
        <strain evidence="5 6">DSM 25080</strain>
    </source>
</reference>
<dbReference type="InterPro" id="IPR018060">
    <property type="entry name" value="HTH_AraC"/>
</dbReference>
<keyword evidence="2" id="KW-0238">DNA-binding</keyword>
<evidence type="ECO:0000256" key="3">
    <source>
        <dbReference type="ARBA" id="ARBA00023163"/>
    </source>
</evidence>
<dbReference type="RefSeq" id="WP_121875688.1">
    <property type="nucleotide sequence ID" value="NZ_REFJ01000001.1"/>
</dbReference>